<keyword evidence="5 7" id="KW-0443">Lipid metabolism</keyword>
<dbReference type="PANTHER" id="PTHR32176">
    <property type="entry name" value="XYLOSE ISOMERASE"/>
    <property type="match status" value="1"/>
</dbReference>
<keyword evidence="2 7" id="KW-0378">Hydrolase</keyword>
<dbReference type="GO" id="GO:0016042">
    <property type="term" value="P:lipid catabolic process"/>
    <property type="evidence" value="ECO:0007669"/>
    <property type="project" value="UniProtKB-UniRule"/>
</dbReference>
<keyword evidence="11" id="KW-1185">Reference proteome</keyword>
<comment type="function">
    <text evidence="8">Lipolytic acyl hydrolase (LAH).</text>
</comment>
<evidence type="ECO:0000256" key="8">
    <source>
        <dbReference type="RuleBase" id="RU361262"/>
    </source>
</evidence>
<dbReference type="CDD" id="cd07214">
    <property type="entry name" value="Pat17_isozyme_like"/>
    <property type="match status" value="1"/>
</dbReference>
<dbReference type="Gene3D" id="3.40.1090.10">
    <property type="entry name" value="Cytosolic phospholipase A2 catalytic domain"/>
    <property type="match status" value="1"/>
</dbReference>
<gene>
    <name evidence="10" type="ORF">MA16_Dca015371</name>
</gene>
<keyword evidence="4 7" id="KW-0442">Lipid degradation</keyword>
<evidence type="ECO:0000313" key="11">
    <source>
        <dbReference type="Proteomes" id="UP000233837"/>
    </source>
</evidence>
<evidence type="ECO:0000256" key="5">
    <source>
        <dbReference type="ARBA" id="ARBA00023098"/>
    </source>
</evidence>
<dbReference type="OrthoDB" id="1658288at2759"/>
<dbReference type="PANTHER" id="PTHR32176:SF120">
    <property type="entry name" value="PATATIN"/>
    <property type="match status" value="1"/>
</dbReference>
<name>A0A2I0W1G2_9ASPA</name>
<dbReference type="Pfam" id="PF01734">
    <property type="entry name" value="Patatin"/>
    <property type="match status" value="1"/>
</dbReference>
<dbReference type="EC" id="3.1.1.-" evidence="8"/>
<evidence type="ECO:0000256" key="2">
    <source>
        <dbReference type="ARBA" id="ARBA00022801"/>
    </source>
</evidence>
<feature type="active site" description="Proton acceptor" evidence="7">
    <location>
        <position position="215"/>
    </location>
</feature>
<evidence type="ECO:0000256" key="3">
    <source>
        <dbReference type="ARBA" id="ARBA00022821"/>
    </source>
</evidence>
<feature type="active site" description="Nucleophile" evidence="7">
    <location>
        <position position="64"/>
    </location>
</feature>
<reference evidence="10 11" key="1">
    <citation type="journal article" date="2016" name="Sci. Rep.">
        <title>The Dendrobium catenatum Lindl. genome sequence provides insights into polysaccharide synthase, floral development and adaptive evolution.</title>
        <authorList>
            <person name="Zhang G.Q."/>
            <person name="Xu Q."/>
            <person name="Bian C."/>
            <person name="Tsai W.C."/>
            <person name="Yeh C.M."/>
            <person name="Liu K.W."/>
            <person name="Yoshida K."/>
            <person name="Zhang L.S."/>
            <person name="Chang S.B."/>
            <person name="Chen F."/>
            <person name="Shi Y."/>
            <person name="Su Y.Y."/>
            <person name="Zhang Y.Q."/>
            <person name="Chen L.J."/>
            <person name="Yin Y."/>
            <person name="Lin M."/>
            <person name="Huang H."/>
            <person name="Deng H."/>
            <person name="Wang Z.W."/>
            <person name="Zhu S.L."/>
            <person name="Zhao X."/>
            <person name="Deng C."/>
            <person name="Niu S.C."/>
            <person name="Huang J."/>
            <person name="Wang M."/>
            <person name="Liu G.H."/>
            <person name="Yang H.J."/>
            <person name="Xiao X.J."/>
            <person name="Hsiao Y.Y."/>
            <person name="Wu W.L."/>
            <person name="Chen Y.Y."/>
            <person name="Mitsuda N."/>
            <person name="Ohme-Takagi M."/>
            <person name="Luo Y.B."/>
            <person name="Van de Peer Y."/>
            <person name="Liu Z.J."/>
        </authorList>
    </citation>
    <scope>NUCLEOTIDE SEQUENCE [LARGE SCALE GENOMIC DNA]</scope>
    <source>
        <tissue evidence="10">The whole plant</tissue>
    </source>
</reference>
<organism evidence="10 11">
    <name type="scientific">Dendrobium catenatum</name>
    <dbReference type="NCBI Taxonomy" id="906689"/>
    <lineage>
        <taxon>Eukaryota</taxon>
        <taxon>Viridiplantae</taxon>
        <taxon>Streptophyta</taxon>
        <taxon>Embryophyta</taxon>
        <taxon>Tracheophyta</taxon>
        <taxon>Spermatophyta</taxon>
        <taxon>Magnoliopsida</taxon>
        <taxon>Liliopsida</taxon>
        <taxon>Asparagales</taxon>
        <taxon>Orchidaceae</taxon>
        <taxon>Epidendroideae</taxon>
        <taxon>Malaxideae</taxon>
        <taxon>Dendrobiinae</taxon>
        <taxon>Dendrobium</taxon>
    </lineage>
</organism>
<reference evidence="10 11" key="2">
    <citation type="journal article" date="2017" name="Nature">
        <title>The Apostasia genome and the evolution of orchids.</title>
        <authorList>
            <person name="Zhang G.Q."/>
            <person name="Liu K.W."/>
            <person name="Li Z."/>
            <person name="Lohaus R."/>
            <person name="Hsiao Y.Y."/>
            <person name="Niu S.C."/>
            <person name="Wang J.Y."/>
            <person name="Lin Y.C."/>
            <person name="Xu Q."/>
            <person name="Chen L.J."/>
            <person name="Yoshida K."/>
            <person name="Fujiwara S."/>
            <person name="Wang Z.W."/>
            <person name="Zhang Y.Q."/>
            <person name="Mitsuda N."/>
            <person name="Wang M."/>
            <person name="Liu G.H."/>
            <person name="Pecoraro L."/>
            <person name="Huang H.X."/>
            <person name="Xiao X.J."/>
            <person name="Lin M."/>
            <person name="Wu X.Y."/>
            <person name="Wu W.L."/>
            <person name="Chen Y.Y."/>
            <person name="Chang S.B."/>
            <person name="Sakamoto S."/>
            <person name="Ohme-Takagi M."/>
            <person name="Yagi M."/>
            <person name="Zeng S.J."/>
            <person name="Shen C.Y."/>
            <person name="Yeh C.M."/>
            <person name="Luo Y.B."/>
            <person name="Tsai W.C."/>
            <person name="Van de Peer Y."/>
            <person name="Liu Z.J."/>
        </authorList>
    </citation>
    <scope>NUCLEOTIDE SEQUENCE [LARGE SCALE GENOMIC DNA]</scope>
    <source>
        <tissue evidence="10">The whole plant</tissue>
    </source>
</reference>
<protein>
    <recommendedName>
        <fullName evidence="8">Patatin</fullName>
        <ecNumber evidence="8">3.1.1.-</ecNumber>
    </recommendedName>
</protein>
<evidence type="ECO:0000259" key="9">
    <source>
        <dbReference type="PROSITE" id="PS51635"/>
    </source>
</evidence>
<comment type="similarity">
    <text evidence="1 8">Belongs to the patatin family.</text>
</comment>
<comment type="domain">
    <text evidence="8">The nitrogen atoms of the two glycine residues in the GGXR motif define the oxyanion hole, and stabilize the oxyanion that forms during the nucleophilic attack by the catalytic serine during substrate cleavage.</text>
</comment>
<feature type="short sequence motif" description="GXGXXG" evidence="7">
    <location>
        <begin position="24"/>
        <end position="29"/>
    </location>
</feature>
<comment type="function">
    <text evidence="6">Possesses non-specific lipolytic acyl hydrolase (LAH) activity. Hydrolyzes phospholipids as well as galactolipids. May play a role in disease resistance.</text>
</comment>
<evidence type="ECO:0000256" key="1">
    <source>
        <dbReference type="ARBA" id="ARBA00010240"/>
    </source>
</evidence>
<dbReference type="PROSITE" id="PS51635">
    <property type="entry name" value="PNPLA"/>
    <property type="match status" value="1"/>
</dbReference>
<dbReference type="InterPro" id="IPR002641">
    <property type="entry name" value="PNPLA_dom"/>
</dbReference>
<dbReference type="EMBL" id="KZ503030">
    <property type="protein sequence ID" value="PKU69499.1"/>
    <property type="molecule type" value="Genomic_DNA"/>
</dbReference>
<dbReference type="GO" id="GO:0004620">
    <property type="term" value="F:phospholipase activity"/>
    <property type="evidence" value="ECO:0007669"/>
    <property type="project" value="TreeGrafter"/>
</dbReference>
<feature type="short sequence motif" description="DGA/G" evidence="7">
    <location>
        <begin position="215"/>
        <end position="217"/>
    </location>
</feature>
<evidence type="ECO:0000313" key="10">
    <source>
        <dbReference type="EMBL" id="PKU69499.1"/>
    </source>
</evidence>
<dbReference type="SUPFAM" id="SSF52151">
    <property type="entry name" value="FabD/lysophospholipase-like"/>
    <property type="match status" value="1"/>
</dbReference>
<dbReference type="GO" id="GO:0047372">
    <property type="term" value="F:monoacylglycerol lipase activity"/>
    <property type="evidence" value="ECO:0007669"/>
    <property type="project" value="TreeGrafter"/>
</dbReference>
<sequence length="407" mass="45254">MASRIEKNFLRTHGRQITILSIDGGGVRGIIPAKILIFLESELQRVDGKEARLADYFDVIAGTSTGGLMTAMLTAPNGCNRPKFSAQEILDFYMHKSSSIFQQRPCPYLFGSNCGCFGNLCGPKYDGKVLHEEIEDNLEGIKLHQTLTNVVIPAFDIKLLQPTIFSSFEAKSTPSKDAYLSDICIGTSAAPVYLPAHFFNTVDSNFLPREFNLIDGGVAANNPTLLAMNMVSKNIFQQSENYFKTKPAEYKNFRVLSLGTGSAKKQKYHSAKEVAKWGMLRWLCNCFVDLPIINVYSEASTDMVDIMLSVLFKSLKIEDNYLRIQDDTLTGDAASMDIATKENLKKLEKIGDELIKKPLSRVNIDTGEYEPVSCGGTNEQALIKFAKDLREERNLRIQGAKKAAKLL</sequence>
<dbReference type="GO" id="GO:0006952">
    <property type="term" value="P:defense response"/>
    <property type="evidence" value="ECO:0007669"/>
    <property type="project" value="UniProtKB-KW"/>
</dbReference>
<dbReference type="AlphaFoldDB" id="A0A2I0W1G2"/>
<dbReference type="InterPro" id="IPR016035">
    <property type="entry name" value="Acyl_Trfase/lysoPLipase"/>
</dbReference>
<evidence type="ECO:0000256" key="7">
    <source>
        <dbReference type="PROSITE-ProRule" id="PRU01161"/>
    </source>
</evidence>
<evidence type="ECO:0000256" key="4">
    <source>
        <dbReference type="ARBA" id="ARBA00022963"/>
    </source>
</evidence>
<evidence type="ECO:0000256" key="6">
    <source>
        <dbReference type="ARBA" id="ARBA00025642"/>
    </source>
</evidence>
<proteinExistence type="inferred from homology"/>
<accession>A0A2I0W1G2</accession>
<dbReference type="Proteomes" id="UP000233837">
    <property type="component" value="Unassembled WGS sequence"/>
</dbReference>
<feature type="short sequence motif" description="GXSXG" evidence="7">
    <location>
        <begin position="62"/>
        <end position="66"/>
    </location>
</feature>
<keyword evidence="3" id="KW-0611">Plant defense</keyword>
<feature type="domain" description="PNPLA" evidence="9">
    <location>
        <begin position="20"/>
        <end position="228"/>
    </location>
</feature>
<dbReference type="FunFam" id="3.40.1090.10:FF:000005">
    <property type="entry name" value="Patatin"/>
    <property type="match status" value="1"/>
</dbReference>